<proteinExistence type="predicted"/>
<protein>
    <submittedName>
        <fullName evidence="2">Reverse transcriptase</fullName>
    </submittedName>
</protein>
<dbReference type="AlphaFoldDB" id="A0A225VE48"/>
<evidence type="ECO:0000313" key="2">
    <source>
        <dbReference type="EMBL" id="OWZ03158.1"/>
    </source>
</evidence>
<dbReference type="Proteomes" id="UP000198211">
    <property type="component" value="Unassembled WGS sequence"/>
</dbReference>
<dbReference type="OrthoDB" id="4369127at2759"/>
<feature type="region of interest" description="Disordered" evidence="1">
    <location>
        <begin position="1"/>
        <end position="20"/>
    </location>
</feature>
<reference evidence="3" key="1">
    <citation type="submission" date="2017-03" db="EMBL/GenBank/DDBJ databases">
        <title>Phytopthora megakarya and P. palmivora, two closely related causual agents of cacao black pod achieved similar genome size and gene model numbers by different mechanisms.</title>
        <authorList>
            <person name="Ali S."/>
            <person name="Shao J."/>
            <person name="Larry D.J."/>
            <person name="Kronmiller B."/>
            <person name="Shen D."/>
            <person name="Strem M.D."/>
            <person name="Melnick R.L."/>
            <person name="Guiltinan M.J."/>
            <person name="Tyler B.M."/>
            <person name="Meinhardt L.W."/>
            <person name="Bailey B.A."/>
        </authorList>
    </citation>
    <scope>NUCLEOTIDE SEQUENCE [LARGE SCALE GENOMIC DNA]</scope>
    <source>
        <strain evidence="3">zdho120</strain>
    </source>
</reference>
<accession>A0A225VE48</accession>
<keyword evidence="2" id="KW-0548">Nucleotidyltransferase</keyword>
<keyword evidence="2" id="KW-0695">RNA-directed DNA polymerase</keyword>
<comment type="caution">
    <text evidence="2">The sequence shown here is derived from an EMBL/GenBank/DDBJ whole genome shotgun (WGS) entry which is preliminary data.</text>
</comment>
<gene>
    <name evidence="2" type="ORF">PHMEG_00025159</name>
</gene>
<sequence>RHYTLAAEKVHQPRHSSPENQDLISLNRLDEVLIHKTENPVVQVAAVTTRASRVGTLAGVMQEALMEEEVWITGMKKYLSGTIADLAQAEPRSYGKIAADYEVD</sequence>
<keyword evidence="3" id="KW-1185">Reference proteome</keyword>
<dbReference type="GO" id="GO:0003964">
    <property type="term" value="F:RNA-directed DNA polymerase activity"/>
    <property type="evidence" value="ECO:0007669"/>
    <property type="project" value="UniProtKB-KW"/>
</dbReference>
<feature type="non-terminal residue" evidence="2">
    <location>
        <position position="1"/>
    </location>
</feature>
<organism evidence="2 3">
    <name type="scientific">Phytophthora megakarya</name>
    <dbReference type="NCBI Taxonomy" id="4795"/>
    <lineage>
        <taxon>Eukaryota</taxon>
        <taxon>Sar</taxon>
        <taxon>Stramenopiles</taxon>
        <taxon>Oomycota</taxon>
        <taxon>Peronosporomycetes</taxon>
        <taxon>Peronosporales</taxon>
        <taxon>Peronosporaceae</taxon>
        <taxon>Phytophthora</taxon>
    </lineage>
</organism>
<dbReference type="EMBL" id="NBNE01005692">
    <property type="protein sequence ID" value="OWZ03158.1"/>
    <property type="molecule type" value="Genomic_DNA"/>
</dbReference>
<name>A0A225VE48_9STRA</name>
<keyword evidence="2" id="KW-0808">Transferase</keyword>
<evidence type="ECO:0000256" key="1">
    <source>
        <dbReference type="SAM" id="MobiDB-lite"/>
    </source>
</evidence>
<evidence type="ECO:0000313" key="3">
    <source>
        <dbReference type="Proteomes" id="UP000198211"/>
    </source>
</evidence>